<proteinExistence type="predicted"/>
<gene>
    <name evidence="1" type="ORF">M8818_003756</name>
</gene>
<name>A0ACC3SHP8_9PEZI</name>
<evidence type="ECO:0000313" key="2">
    <source>
        <dbReference type="Proteomes" id="UP001320706"/>
    </source>
</evidence>
<evidence type="ECO:0000313" key="1">
    <source>
        <dbReference type="EMBL" id="KAK8209063.1"/>
    </source>
</evidence>
<comment type="caution">
    <text evidence="1">The sequence shown here is derived from an EMBL/GenBank/DDBJ whole genome shotgun (WGS) entry which is preliminary data.</text>
</comment>
<dbReference type="EMBL" id="JAMKPW020000017">
    <property type="protein sequence ID" value="KAK8209063.1"/>
    <property type="molecule type" value="Genomic_DNA"/>
</dbReference>
<dbReference type="Proteomes" id="UP001320706">
    <property type="component" value="Unassembled WGS sequence"/>
</dbReference>
<organism evidence="1 2">
    <name type="scientific">Zalaria obscura</name>
    <dbReference type="NCBI Taxonomy" id="2024903"/>
    <lineage>
        <taxon>Eukaryota</taxon>
        <taxon>Fungi</taxon>
        <taxon>Dikarya</taxon>
        <taxon>Ascomycota</taxon>
        <taxon>Pezizomycotina</taxon>
        <taxon>Dothideomycetes</taxon>
        <taxon>Dothideomycetidae</taxon>
        <taxon>Dothideales</taxon>
        <taxon>Zalariaceae</taxon>
        <taxon>Zalaria</taxon>
    </lineage>
</organism>
<sequence length="470" mass="50960">MAPSYEGRLFINNEYVASKSNERITIKNPKDASVVTEDVHVAGVEDVDLAVEAAATAFKTWRNTPPQERARLMNNLADILEKNVEKLSKLEAISMGMPIQLGQMLASGWPAWWRYYAGWTDKIAGEVYPDDGDGIYKLIRYDPIGVCAVWKMAPAIAAGNTFIFKASEKSPLAALALGEMVKEASFPPGVINFISGGAATGHALASHMKIAKISFTGSASTGKKVQIAAATSNLKRCTLELGGKSPALVFEDADMETTLAYMSQWFLLNSGQVCCATTRLLVQDTLADKFIEQLKARFEGATAAYGDPTEPTTQVGPLVDEIQYDRVMDFLEQGKKDGVKVLAGGDRHGDKGFYVQPTILMDPPKDSSVYKDEIFGPILAIKTFKTEEEAIELANDTTYGLAACVFTNDIKRALRVSGELEAGTVAVNKTVLPVMVTPFGGKKQSGNGREGGREGIMQYLESKSIHISMQ</sequence>
<keyword evidence="2" id="KW-1185">Reference proteome</keyword>
<protein>
    <submittedName>
        <fullName evidence="1">Uncharacterized protein</fullName>
    </submittedName>
</protein>
<reference evidence="1" key="1">
    <citation type="submission" date="2024-02" db="EMBL/GenBank/DDBJ databases">
        <title>Metagenome Assembled Genome of Zalaria obscura JY119.</title>
        <authorList>
            <person name="Vighnesh L."/>
            <person name="Jagadeeshwari U."/>
            <person name="Venkata Ramana C."/>
            <person name="Sasikala C."/>
        </authorList>
    </citation>
    <scope>NUCLEOTIDE SEQUENCE</scope>
    <source>
        <strain evidence="1">JY119</strain>
    </source>
</reference>
<accession>A0ACC3SHP8</accession>